<dbReference type="PANTHER" id="PTHR20963">
    <property type="entry name" value="MULTIPLE INOSITOL POLYPHOSPHATE PHOSPHATASE-RELATED"/>
    <property type="match status" value="1"/>
</dbReference>
<dbReference type="Pfam" id="PF00328">
    <property type="entry name" value="His_Phos_2"/>
    <property type="match status" value="1"/>
</dbReference>
<feature type="compositionally biased region" description="Basic and acidic residues" evidence="2">
    <location>
        <begin position="699"/>
        <end position="709"/>
    </location>
</feature>
<feature type="chain" id="PRO_5040282742" evidence="4">
    <location>
        <begin position="26"/>
        <end position="709"/>
    </location>
</feature>
<name>A0A9P9E9G1_9HYPO</name>
<evidence type="ECO:0000313" key="5">
    <source>
        <dbReference type="EMBL" id="KAH7133498.1"/>
    </source>
</evidence>
<keyword evidence="3" id="KW-0812">Transmembrane</keyword>
<feature type="compositionally biased region" description="Basic and acidic residues" evidence="2">
    <location>
        <begin position="677"/>
        <end position="691"/>
    </location>
</feature>
<evidence type="ECO:0000256" key="4">
    <source>
        <dbReference type="SAM" id="SignalP"/>
    </source>
</evidence>
<reference evidence="5" key="1">
    <citation type="journal article" date="2021" name="Nat. Commun.">
        <title>Genetic determinants of endophytism in the Arabidopsis root mycobiome.</title>
        <authorList>
            <person name="Mesny F."/>
            <person name="Miyauchi S."/>
            <person name="Thiergart T."/>
            <person name="Pickel B."/>
            <person name="Atanasova L."/>
            <person name="Karlsson M."/>
            <person name="Huettel B."/>
            <person name="Barry K.W."/>
            <person name="Haridas S."/>
            <person name="Chen C."/>
            <person name="Bauer D."/>
            <person name="Andreopoulos W."/>
            <person name="Pangilinan J."/>
            <person name="LaButti K."/>
            <person name="Riley R."/>
            <person name="Lipzen A."/>
            <person name="Clum A."/>
            <person name="Drula E."/>
            <person name="Henrissat B."/>
            <person name="Kohler A."/>
            <person name="Grigoriev I.V."/>
            <person name="Martin F.M."/>
            <person name="Hacquard S."/>
        </authorList>
    </citation>
    <scope>NUCLEOTIDE SEQUENCE</scope>
    <source>
        <strain evidence="5">MPI-CAGE-AT-0147</strain>
    </source>
</reference>
<protein>
    <submittedName>
        <fullName evidence="5">Histidine phosphatase superfamily</fullName>
    </submittedName>
</protein>
<keyword evidence="3" id="KW-0472">Membrane</keyword>
<dbReference type="InterPro" id="IPR000560">
    <property type="entry name" value="His_Pase_clade-2"/>
</dbReference>
<evidence type="ECO:0000256" key="2">
    <source>
        <dbReference type="SAM" id="MobiDB-lite"/>
    </source>
</evidence>
<evidence type="ECO:0000256" key="1">
    <source>
        <dbReference type="ARBA" id="ARBA00022801"/>
    </source>
</evidence>
<dbReference type="InterPro" id="IPR029033">
    <property type="entry name" value="His_PPase_superfam"/>
</dbReference>
<dbReference type="Proteomes" id="UP000738349">
    <property type="component" value="Unassembled WGS sequence"/>
</dbReference>
<dbReference type="GO" id="GO:0003993">
    <property type="term" value="F:acid phosphatase activity"/>
    <property type="evidence" value="ECO:0007669"/>
    <property type="project" value="TreeGrafter"/>
</dbReference>
<dbReference type="Gene3D" id="3.40.50.1240">
    <property type="entry name" value="Phosphoglycerate mutase-like"/>
    <property type="match status" value="1"/>
</dbReference>
<feature type="transmembrane region" description="Helical" evidence="3">
    <location>
        <begin position="481"/>
        <end position="502"/>
    </location>
</feature>
<keyword evidence="3" id="KW-1133">Transmembrane helix</keyword>
<keyword evidence="4" id="KW-0732">Signal</keyword>
<dbReference type="OrthoDB" id="6509975at2759"/>
<evidence type="ECO:0000313" key="6">
    <source>
        <dbReference type="Proteomes" id="UP000738349"/>
    </source>
</evidence>
<feature type="region of interest" description="Disordered" evidence="2">
    <location>
        <begin position="555"/>
        <end position="709"/>
    </location>
</feature>
<gene>
    <name evidence="5" type="ORF">EDB81DRAFT_845051</name>
</gene>
<evidence type="ECO:0000256" key="3">
    <source>
        <dbReference type="SAM" id="Phobius"/>
    </source>
</evidence>
<dbReference type="EMBL" id="JAGMUV010000015">
    <property type="protein sequence ID" value="KAH7133498.1"/>
    <property type="molecule type" value="Genomic_DNA"/>
</dbReference>
<accession>A0A9P9E9G1</accession>
<feature type="signal peptide" evidence="4">
    <location>
        <begin position="1"/>
        <end position="25"/>
    </location>
</feature>
<proteinExistence type="predicted"/>
<sequence>MILNLTIAGLLCLTATGFMVKYGWASSTESNKDETSDDISRIWGHYSPVFSVPSQIDPSLPNECEATFGLILSRHGARYPTAHKTEMYNATITRIQSSVTKYGKGYEWLKTYTYGLGADDLTEFGQGQLVDSGDAFYKRYQKLARKSKPFIRAAGSDRVIMSSYNFTQGFFISQGESWEDRIGDILIVSEEDGANNTMSHGNCAAFEDDGNSYPGDNASDVWRGHFIPSVTKRLNKNLPGAELTEAETIYLMDLCPFNTVNTPDAATRSKFCRLFTKEEWKGYDYLLSVDKFYGYGNGNPLGPTQGVGYVNELIARLTKKPVVDHTTANTTLDASPETFPLDRALYADFSHDNVMVSIFSAMGLYNETRKLPTNRILPAPEASGYSSAWVVPFGARMYVEKLSCAGTTGEYVRVLVNDRVIPLKMCGADIHGRCKLDDFVNSLAFARNGGFWDHLVCSSAYARARAHAHARAHGLTMVSTAGGIVIAIVVLLLAAVIGWIVFTQLRARRLGLPPPSLASYLPWHKEDNPYGPPRPAPGGIVGWFNDKIRKFKNRNNRSAAGAYEQDQGDGTRGRRGFGPLDPDEAWDTRVGPGADSYGYDEEELGGGRDGRGTEYGGASYRMNVATPPSSGARGLRGDDEEDRGRRASRSPGSGPGGRNPFDDDAAMSLRGVSPRPIDTDLPAKQKRHDDPDSAGSSPTERRSVFRENM</sequence>
<dbReference type="PANTHER" id="PTHR20963:SF24">
    <property type="entry name" value="3-PHYTASE B"/>
    <property type="match status" value="1"/>
</dbReference>
<comment type="caution">
    <text evidence="5">The sequence shown here is derived from an EMBL/GenBank/DDBJ whole genome shotgun (WGS) entry which is preliminary data.</text>
</comment>
<keyword evidence="1" id="KW-0378">Hydrolase</keyword>
<keyword evidence="6" id="KW-1185">Reference proteome</keyword>
<organism evidence="5 6">
    <name type="scientific">Dactylonectria macrodidyma</name>
    <dbReference type="NCBI Taxonomy" id="307937"/>
    <lineage>
        <taxon>Eukaryota</taxon>
        <taxon>Fungi</taxon>
        <taxon>Dikarya</taxon>
        <taxon>Ascomycota</taxon>
        <taxon>Pezizomycotina</taxon>
        <taxon>Sordariomycetes</taxon>
        <taxon>Hypocreomycetidae</taxon>
        <taxon>Hypocreales</taxon>
        <taxon>Nectriaceae</taxon>
        <taxon>Dactylonectria</taxon>
    </lineage>
</organism>
<dbReference type="AlphaFoldDB" id="A0A9P9E9G1"/>
<dbReference type="SUPFAM" id="SSF53254">
    <property type="entry name" value="Phosphoglycerate mutase-like"/>
    <property type="match status" value="1"/>
</dbReference>
<dbReference type="CDD" id="cd07061">
    <property type="entry name" value="HP_HAP_like"/>
    <property type="match status" value="1"/>
</dbReference>